<evidence type="ECO:0000313" key="2">
    <source>
        <dbReference type="Proteomes" id="UP000800036"/>
    </source>
</evidence>
<dbReference type="AlphaFoldDB" id="A0A6A5V6Q7"/>
<evidence type="ECO:0000313" key="1">
    <source>
        <dbReference type="EMBL" id="KAF1972538.1"/>
    </source>
</evidence>
<reference evidence="1" key="1">
    <citation type="journal article" date="2020" name="Stud. Mycol.">
        <title>101 Dothideomycetes genomes: a test case for predicting lifestyles and emergence of pathogens.</title>
        <authorList>
            <person name="Haridas S."/>
            <person name="Albert R."/>
            <person name="Binder M."/>
            <person name="Bloem J."/>
            <person name="Labutti K."/>
            <person name="Salamov A."/>
            <person name="Andreopoulos B."/>
            <person name="Baker S."/>
            <person name="Barry K."/>
            <person name="Bills G."/>
            <person name="Bluhm B."/>
            <person name="Cannon C."/>
            <person name="Castanera R."/>
            <person name="Culley D."/>
            <person name="Daum C."/>
            <person name="Ezra D."/>
            <person name="Gonzalez J."/>
            <person name="Henrissat B."/>
            <person name="Kuo A."/>
            <person name="Liang C."/>
            <person name="Lipzen A."/>
            <person name="Lutzoni F."/>
            <person name="Magnuson J."/>
            <person name="Mondo S."/>
            <person name="Nolan M."/>
            <person name="Ohm R."/>
            <person name="Pangilinan J."/>
            <person name="Park H.-J."/>
            <person name="Ramirez L."/>
            <person name="Alfaro M."/>
            <person name="Sun H."/>
            <person name="Tritt A."/>
            <person name="Yoshinaga Y."/>
            <person name="Zwiers L.-H."/>
            <person name="Turgeon B."/>
            <person name="Goodwin S."/>
            <person name="Spatafora J."/>
            <person name="Crous P."/>
            <person name="Grigoriev I."/>
        </authorList>
    </citation>
    <scope>NUCLEOTIDE SEQUENCE</scope>
    <source>
        <strain evidence="1">CBS 107.79</strain>
    </source>
</reference>
<name>A0A6A5V6Q7_9PLEO</name>
<keyword evidence="2" id="KW-1185">Reference proteome</keyword>
<dbReference type="EMBL" id="ML976686">
    <property type="protein sequence ID" value="KAF1972538.1"/>
    <property type="molecule type" value="Genomic_DNA"/>
</dbReference>
<proteinExistence type="predicted"/>
<protein>
    <submittedName>
        <fullName evidence="1">Uncharacterized protein</fullName>
    </submittedName>
</protein>
<sequence>MAPLSNLISLLSLFDRAPKYPSYITITTEPQAPCRIHADNMPYSVHSFGSNVKLNVSCWTTSTMQDNKGRLNDNEGSFTYLWVNTNGSFGEPVFSSPGVGNSDQGGKALGEGCWLHEDAVKEGADIDFTEALEWCGPAPHHQIATPHIYNNTAFVCRNCTDLTKEACQKEYATQEYGYVDVGCWKKGTAVGGNTTWVSMITPPAVNCWISPDQFEATEWHGLPAGECKE</sequence>
<organism evidence="1 2">
    <name type="scientific">Bimuria novae-zelandiae CBS 107.79</name>
    <dbReference type="NCBI Taxonomy" id="1447943"/>
    <lineage>
        <taxon>Eukaryota</taxon>
        <taxon>Fungi</taxon>
        <taxon>Dikarya</taxon>
        <taxon>Ascomycota</taxon>
        <taxon>Pezizomycotina</taxon>
        <taxon>Dothideomycetes</taxon>
        <taxon>Pleosporomycetidae</taxon>
        <taxon>Pleosporales</taxon>
        <taxon>Massarineae</taxon>
        <taxon>Didymosphaeriaceae</taxon>
        <taxon>Bimuria</taxon>
    </lineage>
</organism>
<dbReference type="OrthoDB" id="3724232at2759"/>
<accession>A0A6A5V6Q7</accession>
<dbReference type="Proteomes" id="UP000800036">
    <property type="component" value="Unassembled WGS sequence"/>
</dbReference>
<gene>
    <name evidence="1" type="ORF">BU23DRAFT_599603</name>
</gene>